<feature type="chain" id="PRO_5046258388" evidence="1">
    <location>
        <begin position="19"/>
        <end position="316"/>
    </location>
</feature>
<dbReference type="InterPro" id="IPR027939">
    <property type="entry name" value="NMT1/THI5"/>
</dbReference>
<accession>A0ABP9V7R5</accession>
<feature type="domain" description="SsuA/THI5-like" evidence="2">
    <location>
        <begin position="32"/>
        <end position="240"/>
    </location>
</feature>
<dbReference type="EMBL" id="BAABRN010000008">
    <property type="protein sequence ID" value="GAA5501302.1"/>
    <property type="molecule type" value="Genomic_DNA"/>
</dbReference>
<feature type="signal peptide" evidence="1">
    <location>
        <begin position="1"/>
        <end position="18"/>
    </location>
</feature>
<keyword evidence="4" id="KW-1185">Reference proteome</keyword>
<dbReference type="PROSITE" id="PS51257">
    <property type="entry name" value="PROKAR_LIPOPROTEIN"/>
    <property type="match status" value="1"/>
</dbReference>
<comment type="caution">
    <text evidence="3">The sequence shown here is derived from an EMBL/GenBank/DDBJ whole genome shotgun (WGS) entry which is preliminary data.</text>
</comment>
<name>A0ABP9V7R5_9DEIO</name>
<evidence type="ECO:0000256" key="1">
    <source>
        <dbReference type="SAM" id="SignalP"/>
    </source>
</evidence>
<proteinExistence type="predicted"/>
<protein>
    <submittedName>
        <fullName evidence="3">Riboflavin-binding protein RibY</fullName>
    </submittedName>
</protein>
<dbReference type="SUPFAM" id="SSF53850">
    <property type="entry name" value="Periplasmic binding protein-like II"/>
    <property type="match status" value="1"/>
</dbReference>
<dbReference type="Proteomes" id="UP001458946">
    <property type="component" value="Unassembled WGS sequence"/>
</dbReference>
<gene>
    <name evidence="3" type="primary">ribY_1</name>
    <name evidence="3" type="ORF">Dxin01_01034</name>
</gene>
<dbReference type="RefSeq" id="WP_353541276.1">
    <property type="nucleotide sequence ID" value="NZ_BAABRN010000008.1"/>
</dbReference>
<evidence type="ECO:0000259" key="2">
    <source>
        <dbReference type="Pfam" id="PF09084"/>
    </source>
</evidence>
<evidence type="ECO:0000313" key="3">
    <source>
        <dbReference type="EMBL" id="GAA5501302.1"/>
    </source>
</evidence>
<dbReference type="PANTHER" id="PTHR31528">
    <property type="entry name" value="4-AMINO-5-HYDROXYMETHYL-2-METHYLPYRIMIDINE PHOSPHATE SYNTHASE THI11-RELATED"/>
    <property type="match status" value="1"/>
</dbReference>
<dbReference type="Gene3D" id="3.40.190.10">
    <property type="entry name" value="Periplasmic binding protein-like II"/>
    <property type="match status" value="2"/>
</dbReference>
<organism evidence="3 4">
    <name type="scientific">Deinococcus xinjiangensis</name>
    <dbReference type="NCBI Taxonomy" id="457454"/>
    <lineage>
        <taxon>Bacteria</taxon>
        <taxon>Thermotogati</taxon>
        <taxon>Deinococcota</taxon>
        <taxon>Deinococci</taxon>
        <taxon>Deinococcales</taxon>
        <taxon>Deinococcaceae</taxon>
        <taxon>Deinococcus</taxon>
    </lineage>
</organism>
<dbReference type="PANTHER" id="PTHR31528:SF15">
    <property type="entry name" value="RIBOFLAVIN-BINDING PROTEIN RIBY"/>
    <property type="match status" value="1"/>
</dbReference>
<keyword evidence="1" id="KW-0732">Signal</keyword>
<sequence>MKRLLLTLLLATAAQSCAQTRTVNIGLGYVPNVQFTPFYVADKLGYFKAEGLNVKFQHGYINELMPLLLQGKLDFVVGDPEDAIFARNQGAPVKYVMAMYQKSPVTVFSLKPLNSAADLKGKTVGIPGPFGSSYNAIQAVLDEAGLKDGSDVKLANIGYTQLDALRGGKVDAAVGYINNDVVQLRSGGQKVYTLDMSGAYPMVGAGIITTDKNLSSELAKKVVRASQRGLKFTVGSPDQAFKTAQSVFGKNGGTLDILKASTPLISSSFTAQNGLGASNPASWAKAVAALVAQGKLPANAKATDFYTNALISKTLK</sequence>
<reference evidence="3 4" key="1">
    <citation type="submission" date="2024-02" db="EMBL/GenBank/DDBJ databases">
        <title>Deinococcus xinjiangensis NBRC 107630.</title>
        <authorList>
            <person name="Ichikawa N."/>
            <person name="Katano-Makiyama Y."/>
            <person name="Hidaka K."/>
        </authorList>
    </citation>
    <scope>NUCLEOTIDE SEQUENCE [LARGE SCALE GENOMIC DNA]</scope>
    <source>
        <strain evidence="3 4">NBRC 107630</strain>
    </source>
</reference>
<dbReference type="InterPro" id="IPR015168">
    <property type="entry name" value="SsuA/THI5"/>
</dbReference>
<dbReference type="Pfam" id="PF09084">
    <property type="entry name" value="NMT1"/>
    <property type="match status" value="1"/>
</dbReference>
<evidence type="ECO:0000313" key="4">
    <source>
        <dbReference type="Proteomes" id="UP001458946"/>
    </source>
</evidence>